<evidence type="ECO:0000313" key="1">
    <source>
        <dbReference type="EMBL" id="QUC66564.1"/>
    </source>
</evidence>
<proteinExistence type="predicted"/>
<keyword evidence="2" id="KW-1185">Reference proteome</keyword>
<dbReference type="EMBL" id="CP068393">
    <property type="protein sequence ID" value="QUC66564.1"/>
    <property type="molecule type" value="Genomic_DNA"/>
</dbReference>
<organism evidence="1 2">
    <name type="scientific">Aristaeella hokkaidonensis</name>
    <dbReference type="NCBI Taxonomy" id="3046382"/>
    <lineage>
        <taxon>Bacteria</taxon>
        <taxon>Bacillati</taxon>
        <taxon>Bacillota</taxon>
        <taxon>Clostridia</taxon>
        <taxon>Eubacteriales</taxon>
        <taxon>Aristaeellaceae</taxon>
        <taxon>Aristaeella</taxon>
    </lineage>
</organism>
<sequence length="368" mass="41933">MLELEQYAQDITGIRKSILAAGEALHIDHMKEQIDELTEEMNQPEFWNDTERSTRVNQKLGHLKNKLAHYEGLLSTADDIDTMMELAKEENDEEMVQEIGTELASLKEKADALELETLMRGDYDDNDAVLSLHAGAGGTEAQDWTQMLYRMYTRYCERMGFEVKLLDLLDGDEAGIKSVTFEVSGDHAYGYLRGEKGVHRLVRISPFDANARRHTSFSSLDVAPMIEDDGDEIKVDMKYVRVDTYHSSGAGGQNVNKTSSAVRMTYVKDDVTIVVACQTERDQVQNRATCMKMLKAKLLELKEREKEQQMADIKGEMKKIEWGSQIRSYVFQPYTMVKDHRTNYESGNIDDVMNGNLEGFVTAYLKMQ</sequence>
<reference evidence="1" key="1">
    <citation type="submission" date="2021-01" db="EMBL/GenBank/DDBJ databases">
        <title>Complete genome sequence of Clostridiales bacterium R-7.</title>
        <authorList>
            <person name="Mahoney-Kurpe S.C."/>
            <person name="Palevich N."/>
            <person name="Koike S."/>
            <person name="Moon C.D."/>
            <person name="Attwood G.T."/>
        </authorList>
    </citation>
    <scope>NUCLEOTIDE SEQUENCE</scope>
    <source>
        <strain evidence="1">R-7</strain>
    </source>
</reference>
<name>A0AC61MVI5_9FIRM</name>
<protein>
    <submittedName>
        <fullName evidence="1">Peptide chain release factor 2</fullName>
    </submittedName>
</protein>
<accession>A0AC61MVI5</accession>
<dbReference type="Proteomes" id="UP000682782">
    <property type="component" value="Chromosome"/>
</dbReference>
<gene>
    <name evidence="1" type="primary">prfB</name>
    <name evidence="1" type="ORF">JYE49_11965</name>
</gene>
<evidence type="ECO:0000313" key="2">
    <source>
        <dbReference type="Proteomes" id="UP000682782"/>
    </source>
</evidence>